<dbReference type="PANTHER" id="PTHR46910">
    <property type="entry name" value="TRANSCRIPTION FACTOR PDR1"/>
    <property type="match status" value="1"/>
</dbReference>
<dbReference type="Pfam" id="PF04082">
    <property type="entry name" value="Fungal_trans"/>
    <property type="match status" value="1"/>
</dbReference>
<dbReference type="EMBL" id="JAPQKI010000011">
    <property type="protein sequence ID" value="KAJ5083093.1"/>
    <property type="molecule type" value="Genomic_DNA"/>
</dbReference>
<evidence type="ECO:0000256" key="1">
    <source>
        <dbReference type="ARBA" id="ARBA00023242"/>
    </source>
</evidence>
<keyword evidence="1" id="KW-0539">Nucleus</keyword>
<organism evidence="4 5">
    <name type="scientific">Penicillium argentinense</name>
    <dbReference type="NCBI Taxonomy" id="1131581"/>
    <lineage>
        <taxon>Eukaryota</taxon>
        <taxon>Fungi</taxon>
        <taxon>Dikarya</taxon>
        <taxon>Ascomycota</taxon>
        <taxon>Pezizomycotina</taxon>
        <taxon>Eurotiomycetes</taxon>
        <taxon>Eurotiomycetidae</taxon>
        <taxon>Eurotiales</taxon>
        <taxon>Aspergillaceae</taxon>
        <taxon>Penicillium</taxon>
    </lineage>
</organism>
<dbReference type="GO" id="GO:0003677">
    <property type="term" value="F:DNA binding"/>
    <property type="evidence" value="ECO:0007669"/>
    <property type="project" value="InterPro"/>
</dbReference>
<dbReference type="PANTHER" id="PTHR46910:SF23">
    <property type="entry name" value="THIAMINE REPRESSIBLE GENES REGULATORY PROTEIN THI1"/>
    <property type="match status" value="1"/>
</dbReference>
<dbReference type="GO" id="GO:0008270">
    <property type="term" value="F:zinc ion binding"/>
    <property type="evidence" value="ECO:0007669"/>
    <property type="project" value="InterPro"/>
</dbReference>
<dbReference type="InterPro" id="IPR050987">
    <property type="entry name" value="AtrR-like"/>
</dbReference>
<feature type="compositionally biased region" description="Polar residues" evidence="2">
    <location>
        <begin position="446"/>
        <end position="457"/>
    </location>
</feature>
<proteinExistence type="predicted"/>
<dbReference type="SMART" id="SM00906">
    <property type="entry name" value="Fungal_trans"/>
    <property type="match status" value="1"/>
</dbReference>
<evidence type="ECO:0000313" key="4">
    <source>
        <dbReference type="EMBL" id="KAJ5083093.1"/>
    </source>
</evidence>
<dbReference type="GeneID" id="81363606"/>
<dbReference type="OrthoDB" id="3921198at2759"/>
<comment type="caution">
    <text evidence="4">The sequence shown here is derived from an EMBL/GenBank/DDBJ whole genome shotgun (WGS) entry which is preliminary data.</text>
</comment>
<evidence type="ECO:0000256" key="2">
    <source>
        <dbReference type="SAM" id="MobiDB-lite"/>
    </source>
</evidence>
<feature type="compositionally biased region" description="Basic and acidic residues" evidence="2">
    <location>
        <begin position="458"/>
        <end position="472"/>
    </location>
</feature>
<reference evidence="4" key="1">
    <citation type="submission" date="2022-11" db="EMBL/GenBank/DDBJ databases">
        <authorList>
            <person name="Petersen C."/>
        </authorList>
    </citation>
    <scope>NUCLEOTIDE SEQUENCE</scope>
    <source>
        <strain evidence="4">IBT 30761</strain>
    </source>
</reference>
<feature type="region of interest" description="Disordered" evidence="2">
    <location>
        <begin position="607"/>
        <end position="639"/>
    </location>
</feature>
<evidence type="ECO:0000313" key="5">
    <source>
        <dbReference type="Proteomes" id="UP001149074"/>
    </source>
</evidence>
<dbReference type="GO" id="GO:0006351">
    <property type="term" value="P:DNA-templated transcription"/>
    <property type="evidence" value="ECO:0007669"/>
    <property type="project" value="InterPro"/>
</dbReference>
<protein>
    <submittedName>
        <fullName evidence="4">Fungal-specific transcription factor</fullName>
    </submittedName>
</protein>
<sequence>METILIHTIEGIDLDTKNLARMAEEMKSGVPTQTEVLSQDPNSGEAERLEINEGCTIDPVEETTTHFSGEFSYWNFTMRIKEQIKWRMDNFSSHVRCTIEPVTFVFADQLSQSSDSLENIPGYWRAQQLSHTYDRLSEAISSLPPRDVMLFLVGVFYKYNEPFCLFIQNQWVIDQIKVLSSRPQTVYTAGDEVAVSIILSILAIGSQYAHLESPRRKEATFAASEFSEEHVGATFYRQAIRYLPEIIELSSLESVQACLLLGIYSIPVDASGLGYIYISLSVRLAMQNGMHRRPRDDAFDNQMKEIRNRIWWTAYSLERKLSIFHGRPLSVNRRDVDADMPQDYTTELDGESGQVFYLLSSVRMMDYLESLYEQICHIRRCPGQKRSVIMAHVLRTRESLVKWMKATDESLAMPMSSAHRSSMHLRLEYCLVRMFAGRPFMLAKGQPSTATTSAGSEHQSRDEWHHNERESHNSPLLPQNSRDFLTNDCIQASQEALEICSQLQQSFPGLARASYIEYSSCRAALLVLIAFSIQSPSNSFQEALRKGMAMIKEMSIAGDSARSEVSLIEALERALFCLQSRAKDSKNDMNNTKTAYDLFKEWGKSKEAQGHKSARKPSTPSIRQGWEPGLPSVAPPSSNPGLTQSLPCYFEKTNLSPSVGPGSEVSIRQGDGNIEYLPCSENDISPFLEWPLVDETQVLEQFLSSFPSYVS</sequence>
<keyword evidence="5" id="KW-1185">Reference proteome</keyword>
<dbReference type="CDD" id="cd12148">
    <property type="entry name" value="fungal_TF_MHR"/>
    <property type="match status" value="1"/>
</dbReference>
<dbReference type="AlphaFoldDB" id="A0A9W9EJT2"/>
<reference evidence="4" key="2">
    <citation type="journal article" date="2023" name="IMA Fungus">
        <title>Comparative genomic study of the Penicillium genus elucidates a diverse pangenome and 15 lateral gene transfer events.</title>
        <authorList>
            <person name="Petersen C."/>
            <person name="Sorensen T."/>
            <person name="Nielsen M.R."/>
            <person name="Sondergaard T.E."/>
            <person name="Sorensen J.L."/>
            <person name="Fitzpatrick D.A."/>
            <person name="Frisvad J.C."/>
            <person name="Nielsen K.L."/>
        </authorList>
    </citation>
    <scope>NUCLEOTIDE SEQUENCE</scope>
    <source>
        <strain evidence="4">IBT 30761</strain>
    </source>
</reference>
<feature type="region of interest" description="Disordered" evidence="2">
    <location>
        <begin position="446"/>
        <end position="479"/>
    </location>
</feature>
<feature type="domain" description="Xylanolytic transcriptional activator regulatory" evidence="3">
    <location>
        <begin position="274"/>
        <end position="347"/>
    </location>
</feature>
<dbReference type="InterPro" id="IPR007219">
    <property type="entry name" value="XnlR_reg_dom"/>
</dbReference>
<dbReference type="Proteomes" id="UP001149074">
    <property type="component" value="Unassembled WGS sequence"/>
</dbReference>
<name>A0A9W9EJT2_9EURO</name>
<dbReference type="RefSeq" id="XP_056469615.1">
    <property type="nucleotide sequence ID" value="XM_056624627.1"/>
</dbReference>
<evidence type="ECO:0000259" key="3">
    <source>
        <dbReference type="SMART" id="SM00906"/>
    </source>
</evidence>
<accession>A0A9W9EJT2</accession>
<gene>
    <name evidence="4" type="ORF">N7532_012136</name>
</gene>
<dbReference type="GO" id="GO:0003700">
    <property type="term" value="F:DNA-binding transcription factor activity"/>
    <property type="evidence" value="ECO:0007669"/>
    <property type="project" value="InterPro"/>
</dbReference>